<dbReference type="OrthoDB" id="3800086at2759"/>
<name>A0A6A6ZVG5_9PLEO</name>
<dbReference type="EMBL" id="MU006229">
    <property type="protein sequence ID" value="KAF2825051.1"/>
    <property type="molecule type" value="Genomic_DNA"/>
</dbReference>
<sequence length="165" mass="18311">MSRRAQDTKHVCHPLQGCRVTRVGHESPEPQLQGLKFLLAKFKGTKTWSRVKYVLNDTKVNKATQNLEHAKALLASALTVACGELSALGHTRFETVVQQSFDLARVQADTLAQSLTTKLDSSQRAIVSTLSANHLHQTSQNDQHQQLSVSRFGDTQQQLSSVQHK</sequence>
<gene>
    <name evidence="1" type="ORF">CC86DRAFT_50534</name>
</gene>
<reference evidence="1" key="1">
    <citation type="journal article" date="2020" name="Stud. Mycol.">
        <title>101 Dothideomycetes genomes: a test case for predicting lifestyles and emergence of pathogens.</title>
        <authorList>
            <person name="Haridas S."/>
            <person name="Albert R."/>
            <person name="Binder M."/>
            <person name="Bloem J."/>
            <person name="Labutti K."/>
            <person name="Salamov A."/>
            <person name="Andreopoulos B."/>
            <person name="Baker S."/>
            <person name="Barry K."/>
            <person name="Bills G."/>
            <person name="Bluhm B."/>
            <person name="Cannon C."/>
            <person name="Castanera R."/>
            <person name="Culley D."/>
            <person name="Daum C."/>
            <person name="Ezra D."/>
            <person name="Gonzalez J."/>
            <person name="Henrissat B."/>
            <person name="Kuo A."/>
            <person name="Liang C."/>
            <person name="Lipzen A."/>
            <person name="Lutzoni F."/>
            <person name="Magnuson J."/>
            <person name="Mondo S."/>
            <person name="Nolan M."/>
            <person name="Ohm R."/>
            <person name="Pangilinan J."/>
            <person name="Park H.-J."/>
            <person name="Ramirez L."/>
            <person name="Alfaro M."/>
            <person name="Sun H."/>
            <person name="Tritt A."/>
            <person name="Yoshinaga Y."/>
            <person name="Zwiers L.-H."/>
            <person name="Turgeon B."/>
            <person name="Goodwin S."/>
            <person name="Spatafora J."/>
            <person name="Crous P."/>
            <person name="Grigoriev I."/>
        </authorList>
    </citation>
    <scope>NUCLEOTIDE SEQUENCE</scope>
    <source>
        <strain evidence="1">CBS 113818</strain>
    </source>
</reference>
<evidence type="ECO:0000313" key="2">
    <source>
        <dbReference type="Proteomes" id="UP000799424"/>
    </source>
</evidence>
<proteinExistence type="predicted"/>
<evidence type="ECO:0000313" key="1">
    <source>
        <dbReference type="EMBL" id="KAF2825051.1"/>
    </source>
</evidence>
<dbReference type="Proteomes" id="UP000799424">
    <property type="component" value="Unassembled WGS sequence"/>
</dbReference>
<dbReference type="AlphaFoldDB" id="A0A6A6ZVG5"/>
<organism evidence="1 2">
    <name type="scientific">Ophiobolus disseminans</name>
    <dbReference type="NCBI Taxonomy" id="1469910"/>
    <lineage>
        <taxon>Eukaryota</taxon>
        <taxon>Fungi</taxon>
        <taxon>Dikarya</taxon>
        <taxon>Ascomycota</taxon>
        <taxon>Pezizomycotina</taxon>
        <taxon>Dothideomycetes</taxon>
        <taxon>Pleosporomycetidae</taxon>
        <taxon>Pleosporales</taxon>
        <taxon>Pleosporineae</taxon>
        <taxon>Phaeosphaeriaceae</taxon>
        <taxon>Ophiobolus</taxon>
    </lineage>
</organism>
<keyword evidence="2" id="KW-1185">Reference proteome</keyword>
<protein>
    <submittedName>
        <fullName evidence="1">Uncharacterized protein</fullName>
    </submittedName>
</protein>
<accession>A0A6A6ZVG5</accession>